<dbReference type="InterPro" id="IPR004143">
    <property type="entry name" value="BPL_LPL_catalytic"/>
</dbReference>
<keyword evidence="2" id="KW-0678">Repressor</keyword>
<dbReference type="InterPro" id="IPR036388">
    <property type="entry name" value="WH-like_DNA-bd_sf"/>
</dbReference>
<keyword evidence="2" id="KW-0067">ATP-binding</keyword>
<feature type="binding site" evidence="2">
    <location>
        <position position="185"/>
    </location>
    <ligand>
        <name>biotin</name>
        <dbReference type="ChEBI" id="CHEBI:57586"/>
    </ligand>
</feature>
<dbReference type="EC" id="6.3.4.15" evidence="2"/>
<keyword evidence="2" id="KW-0092">Biotin</keyword>
<dbReference type="GO" id="GO:0004077">
    <property type="term" value="F:biotin--[biotin carboxyl-carrier protein] ligase activity"/>
    <property type="evidence" value="ECO:0007669"/>
    <property type="project" value="UniProtKB-EC"/>
</dbReference>
<dbReference type="InterPro" id="IPR004408">
    <property type="entry name" value="Biotin_CoA_COase_ligase"/>
</dbReference>
<dbReference type="CDD" id="cd00090">
    <property type="entry name" value="HTH_ARSR"/>
    <property type="match status" value="1"/>
</dbReference>
<dbReference type="PROSITE" id="PS51733">
    <property type="entry name" value="BPL_LPL_CATALYTIC"/>
    <property type="match status" value="1"/>
</dbReference>
<evidence type="ECO:0000313" key="4">
    <source>
        <dbReference type="EMBL" id="MFC4260047.1"/>
    </source>
</evidence>
<name>A0ABV8QK02_9GAMM</name>
<evidence type="ECO:0000256" key="2">
    <source>
        <dbReference type="HAMAP-Rule" id="MF_00978"/>
    </source>
</evidence>
<feature type="DNA-binding region" description="H-T-H motif" evidence="2">
    <location>
        <begin position="18"/>
        <end position="37"/>
    </location>
</feature>
<dbReference type="SUPFAM" id="SSF55681">
    <property type="entry name" value="Class II aaRS and biotin synthetases"/>
    <property type="match status" value="1"/>
</dbReference>
<accession>A0ABV8QK02</accession>
<dbReference type="Gene3D" id="3.30.930.10">
    <property type="entry name" value="Bira Bifunctional Protein, Domain 2"/>
    <property type="match status" value="1"/>
</dbReference>
<sequence>MNTKPLLTLLADGEIHSGEYLAESLGISRTAIWKQVRKLQDAGIRVDTIRGRGYQLAAPMDLLSADGIREGLRDDLREGISLAVHDRIDSTNSEIARRWQQGETGLLVSVADCQEQGRGRRGRPWQSPVGQNLYMSIGATIGRGFTQLEGFSLVVGIALIESLKLPEGAWAGLKWPNDVLVHDRKLAGILIELQGELEGAVRVIVGIGLNVHMKEEASVDQPWTSLGLAVPGQSWRRDRLAAGILNQLVDRLHDFEKSGFAPFSEIWNQYDLFRDKKLRATSGDWSGLGCGVDESGNYLLDTGQGIEKINAGEISLRVAP</sequence>
<comment type="similarity">
    <text evidence="2">Belongs to the biotin--protein ligase family.</text>
</comment>
<dbReference type="RefSeq" id="WP_379888183.1">
    <property type="nucleotide sequence ID" value="NZ_JBHSDI010000042.1"/>
</dbReference>
<dbReference type="CDD" id="cd16442">
    <property type="entry name" value="BPL"/>
    <property type="match status" value="1"/>
</dbReference>
<keyword evidence="2" id="KW-0804">Transcription</keyword>
<dbReference type="SUPFAM" id="SSF50037">
    <property type="entry name" value="C-terminal domain of transcriptional repressors"/>
    <property type="match status" value="1"/>
</dbReference>
<dbReference type="InterPro" id="IPR011991">
    <property type="entry name" value="ArsR-like_HTH"/>
</dbReference>
<dbReference type="Proteomes" id="UP001595798">
    <property type="component" value="Unassembled WGS sequence"/>
</dbReference>
<dbReference type="NCBIfam" id="TIGR00121">
    <property type="entry name" value="birA_ligase"/>
    <property type="match status" value="1"/>
</dbReference>
<protein>
    <recommendedName>
        <fullName evidence="2">Bifunctional ligase/repressor BirA</fullName>
    </recommendedName>
    <alternativeName>
        <fullName evidence="2">Biotin operon repressor</fullName>
    </alternativeName>
    <alternativeName>
        <fullName evidence="2">Biotin--[acetyl-CoA-carboxylase] ligase</fullName>
        <ecNumber evidence="2">6.3.4.15</ecNumber>
    </alternativeName>
    <alternativeName>
        <fullName evidence="2">Biotin--protein ligase</fullName>
    </alternativeName>
    <alternativeName>
        <fullName evidence="2">Biotin-[acetyl-CoA carboxylase] synthetase</fullName>
    </alternativeName>
</protein>
<dbReference type="InterPro" id="IPR013196">
    <property type="entry name" value="HTH_11"/>
</dbReference>
<reference evidence="5" key="1">
    <citation type="journal article" date="2019" name="Int. J. Syst. Evol. Microbiol.">
        <title>The Global Catalogue of Microorganisms (GCM) 10K type strain sequencing project: providing services to taxonomists for standard genome sequencing and annotation.</title>
        <authorList>
            <consortium name="The Broad Institute Genomics Platform"/>
            <consortium name="The Broad Institute Genome Sequencing Center for Infectious Disease"/>
            <person name="Wu L."/>
            <person name="Ma J."/>
        </authorList>
    </citation>
    <scope>NUCLEOTIDE SEQUENCE [LARGE SCALE GENOMIC DNA]</scope>
    <source>
        <strain evidence="5">CECT 7297</strain>
    </source>
</reference>
<dbReference type="Gene3D" id="2.30.30.100">
    <property type="match status" value="1"/>
</dbReference>
<keyword evidence="2" id="KW-0805">Transcription regulation</keyword>
<comment type="caution">
    <text evidence="4">The sequence shown here is derived from an EMBL/GenBank/DDBJ whole genome shotgun (WGS) entry which is preliminary data.</text>
</comment>
<dbReference type="Gene3D" id="1.10.10.10">
    <property type="entry name" value="Winged helix-like DNA-binding domain superfamily/Winged helix DNA-binding domain"/>
    <property type="match status" value="1"/>
</dbReference>
<feature type="binding site" evidence="2">
    <location>
        <begin position="90"/>
        <end position="92"/>
    </location>
    <ligand>
        <name>biotin</name>
        <dbReference type="ChEBI" id="CHEBI:57586"/>
    </ligand>
</feature>
<gene>
    <name evidence="2" type="primary">birA</name>
    <name evidence="4" type="ORF">ACFOZ5_13550</name>
</gene>
<dbReference type="EMBL" id="JBHSDI010000042">
    <property type="protein sequence ID" value="MFC4260047.1"/>
    <property type="molecule type" value="Genomic_DNA"/>
</dbReference>
<proteinExistence type="inferred from homology"/>
<dbReference type="InterPro" id="IPR045864">
    <property type="entry name" value="aa-tRNA-synth_II/BPL/LPL"/>
</dbReference>
<keyword evidence="2" id="KW-0238">DNA-binding</keyword>
<evidence type="ECO:0000313" key="5">
    <source>
        <dbReference type="Proteomes" id="UP001595798"/>
    </source>
</evidence>
<keyword evidence="2" id="KW-0547">Nucleotide-binding</keyword>
<keyword evidence="5" id="KW-1185">Reference proteome</keyword>
<dbReference type="SUPFAM" id="SSF46785">
    <property type="entry name" value="Winged helix' DNA-binding domain"/>
    <property type="match status" value="1"/>
</dbReference>
<evidence type="ECO:0000259" key="3">
    <source>
        <dbReference type="PROSITE" id="PS51733"/>
    </source>
</evidence>
<feature type="binding site" evidence="2">
    <location>
        <begin position="118"/>
        <end position="120"/>
    </location>
    <ligand>
        <name>biotin</name>
        <dbReference type="ChEBI" id="CHEBI:57586"/>
    </ligand>
</feature>
<dbReference type="InterPro" id="IPR030855">
    <property type="entry name" value="Bifunct_BirA"/>
</dbReference>
<dbReference type="PANTHER" id="PTHR12835:SF5">
    <property type="entry name" value="BIOTIN--PROTEIN LIGASE"/>
    <property type="match status" value="1"/>
</dbReference>
<organism evidence="4 5">
    <name type="scientific">Marinobacter lacisalsi</name>
    <dbReference type="NCBI Taxonomy" id="475979"/>
    <lineage>
        <taxon>Bacteria</taxon>
        <taxon>Pseudomonadati</taxon>
        <taxon>Pseudomonadota</taxon>
        <taxon>Gammaproteobacteria</taxon>
        <taxon>Pseudomonadales</taxon>
        <taxon>Marinobacteraceae</taxon>
        <taxon>Marinobacter</taxon>
    </lineage>
</organism>
<dbReference type="Pfam" id="PF08279">
    <property type="entry name" value="HTH_11"/>
    <property type="match status" value="1"/>
</dbReference>
<dbReference type="Pfam" id="PF03099">
    <property type="entry name" value="BPL_LplA_LipB"/>
    <property type="match status" value="1"/>
</dbReference>
<dbReference type="InterPro" id="IPR036390">
    <property type="entry name" value="WH_DNA-bd_sf"/>
</dbReference>
<dbReference type="PANTHER" id="PTHR12835">
    <property type="entry name" value="BIOTIN PROTEIN LIGASE"/>
    <property type="match status" value="1"/>
</dbReference>
<dbReference type="HAMAP" id="MF_00978">
    <property type="entry name" value="Bifunct_BirA"/>
    <property type="match status" value="1"/>
</dbReference>
<evidence type="ECO:0000256" key="1">
    <source>
        <dbReference type="ARBA" id="ARBA00022598"/>
    </source>
</evidence>
<comment type="catalytic activity">
    <reaction evidence="2">
        <text>biotin + L-lysyl-[protein] + ATP = N(6)-biotinyl-L-lysyl-[protein] + AMP + diphosphate + H(+)</text>
        <dbReference type="Rhea" id="RHEA:11756"/>
        <dbReference type="Rhea" id="RHEA-COMP:9752"/>
        <dbReference type="Rhea" id="RHEA-COMP:10505"/>
        <dbReference type="ChEBI" id="CHEBI:15378"/>
        <dbReference type="ChEBI" id="CHEBI:29969"/>
        <dbReference type="ChEBI" id="CHEBI:30616"/>
        <dbReference type="ChEBI" id="CHEBI:33019"/>
        <dbReference type="ChEBI" id="CHEBI:57586"/>
        <dbReference type="ChEBI" id="CHEBI:83144"/>
        <dbReference type="ChEBI" id="CHEBI:456215"/>
        <dbReference type="EC" id="6.3.4.15"/>
    </reaction>
</comment>
<keyword evidence="1 2" id="KW-0436">Ligase</keyword>
<dbReference type="InterPro" id="IPR008988">
    <property type="entry name" value="Transcriptional_repressor_C"/>
</dbReference>
<feature type="binding site" evidence="2">
    <location>
        <position position="114"/>
    </location>
    <ligand>
        <name>biotin</name>
        <dbReference type="ChEBI" id="CHEBI:57586"/>
    </ligand>
</feature>
<comment type="function">
    <text evidence="2">Acts both as a biotin--[acetyl-CoA-carboxylase] ligase and a biotin-operon repressor. In the presence of ATP, BirA activates biotin to form the BirA-biotinyl-5'-adenylate (BirA-bio-5'-AMP or holoBirA) complex. HoloBirA can either transfer the biotinyl moiety to the biotin carboxyl carrier protein (BCCP) subunit of acetyl-CoA carboxylase, or bind to the biotin operator site and inhibit transcription of the operon.</text>
</comment>
<feature type="domain" description="BPL/LPL catalytic" evidence="3">
    <location>
        <begin position="74"/>
        <end position="256"/>
    </location>
</feature>